<dbReference type="InterPro" id="IPR006600">
    <property type="entry name" value="HTH_CenpB_DNA-bd_dom"/>
</dbReference>
<evidence type="ECO:0000313" key="5">
    <source>
        <dbReference type="Proteomes" id="UP000824596"/>
    </source>
</evidence>
<evidence type="ECO:0000259" key="3">
    <source>
        <dbReference type="PROSITE" id="PS51253"/>
    </source>
</evidence>
<feature type="compositionally biased region" description="Low complexity" evidence="2">
    <location>
        <begin position="156"/>
        <end position="172"/>
    </location>
</feature>
<feature type="domain" description="HTH CENPB-type" evidence="3">
    <location>
        <begin position="367"/>
        <end position="436"/>
    </location>
</feature>
<dbReference type="Proteomes" id="UP000824596">
    <property type="component" value="Unassembled WGS sequence"/>
</dbReference>
<keyword evidence="4" id="KW-0378">Hydrolase</keyword>
<dbReference type="InterPro" id="IPR004875">
    <property type="entry name" value="DDE_SF_endonuclease_dom"/>
</dbReference>
<sequence>MAAGAFLELLEWLREVLLQDAVFLRESYPDHPIFQDPVFLAPSLKRSPAKFKTHAHGTTKTAIPRSFKSDPAEQLAERRHLDLLGASYELCTKLDEFAQATYTVTFSPGQGAAGQHAEIAGAHQQRRRAPRETVLRSEIGPSQAGGPTYAPLSLEQQQGMVQAGQGQAPQGRAHGEPPGPREPPSFKLPRSVKSVQELLRLWRQGWGEMPSVDSLERDWGARWRPSAEKNYLSTRKIIVDEVRRRAQSDGLTEDIVARQMDEERGPSSLDKLFKAIRKDRQGEKGHKRASGQFNVGGSEKSMAQLSSRTGFLVVGPGFRALWRSEDDINPAEVIRTCDIHLMSQKRLVAVPRRPKYDIPQQSISDRLKGQPRQLLSKSQEARLVSWILRQESRLCSIPQSDPRMCGGSYEATEQRADSGRNWVSKFINRHPDIKNKRGDSRNWTSFIEAITADGRVLTPGIIFKGKELQKQWFLTEFGKIADWHYITSPNGWTDNHIAIEWLERVYLPQTRPADASDARLIILDGHGSHATPLDNGVFNASKAAYRKELKLTCLTDSAPVHKVNFIRAYAKAREVGMTAKNILSGWRVTGNWPISRSKALRHPEIHADIVETSPKSAPFWVLMIRQKQPPDSRFRKNKTPGTRRRYAVIARGFEAQNRRLPSTATESRS</sequence>
<keyword evidence="5" id="KW-1185">Reference proteome</keyword>
<gene>
    <name evidence="4" type="ORF">HRG_11905</name>
</gene>
<reference evidence="4" key="1">
    <citation type="submission" date="2021-09" db="EMBL/GenBank/DDBJ databases">
        <title>A high-quality genome of the endoparasitic fungus Hirsutella rhossiliensis with a comparison of Hirsutella genomes reveals transposable elements contributing to genome size variation.</title>
        <authorList>
            <person name="Lin R."/>
            <person name="Jiao Y."/>
            <person name="Sun X."/>
            <person name="Ling J."/>
            <person name="Xie B."/>
            <person name="Cheng X."/>
        </authorList>
    </citation>
    <scope>NUCLEOTIDE SEQUENCE</scope>
    <source>
        <strain evidence="4">HR02</strain>
    </source>
</reference>
<dbReference type="RefSeq" id="XP_044714551.1">
    <property type="nucleotide sequence ID" value="XM_044870375.1"/>
</dbReference>
<dbReference type="EMBL" id="JAIZPD010000026">
    <property type="protein sequence ID" value="KAH0957037.1"/>
    <property type="molecule type" value="Genomic_DNA"/>
</dbReference>
<evidence type="ECO:0000313" key="4">
    <source>
        <dbReference type="EMBL" id="KAH0957037.1"/>
    </source>
</evidence>
<evidence type="ECO:0000256" key="1">
    <source>
        <dbReference type="ARBA" id="ARBA00023125"/>
    </source>
</evidence>
<dbReference type="InterPro" id="IPR038279">
    <property type="entry name" value="Ndc10_dom2_sf"/>
</dbReference>
<dbReference type="Pfam" id="PF16787">
    <property type="entry name" value="NDC10_II"/>
    <property type="match status" value="1"/>
</dbReference>
<proteinExistence type="predicted"/>
<dbReference type="Pfam" id="PF03184">
    <property type="entry name" value="DDE_1"/>
    <property type="match status" value="1"/>
</dbReference>
<name>A0A9P8ML89_9HYPO</name>
<keyword evidence="4" id="KW-0255">Endonuclease</keyword>
<comment type="caution">
    <text evidence="4">The sequence shown here is derived from an EMBL/GenBank/DDBJ whole genome shotgun (WGS) entry which is preliminary data.</text>
</comment>
<dbReference type="GeneID" id="68361033"/>
<dbReference type="InterPro" id="IPR031872">
    <property type="entry name" value="NDC10_II"/>
</dbReference>
<dbReference type="GO" id="GO:0003677">
    <property type="term" value="F:DNA binding"/>
    <property type="evidence" value="ECO:0007669"/>
    <property type="project" value="UniProtKB-KW"/>
</dbReference>
<evidence type="ECO:0000256" key="2">
    <source>
        <dbReference type="SAM" id="MobiDB-lite"/>
    </source>
</evidence>
<dbReference type="OrthoDB" id="428577at2759"/>
<dbReference type="AlphaFoldDB" id="A0A9P8ML89"/>
<dbReference type="GO" id="GO:0004519">
    <property type="term" value="F:endonuclease activity"/>
    <property type="evidence" value="ECO:0007669"/>
    <property type="project" value="UniProtKB-KW"/>
</dbReference>
<protein>
    <submittedName>
        <fullName evidence="4">DDE superfamily endonuclease domain-containing protein</fullName>
    </submittedName>
</protein>
<keyword evidence="1" id="KW-0238">DNA-binding</keyword>
<dbReference type="InterPro" id="IPR022210">
    <property type="entry name" value="TF_GCR1-like"/>
</dbReference>
<feature type="region of interest" description="Disordered" evidence="2">
    <location>
        <begin position="110"/>
        <end position="188"/>
    </location>
</feature>
<organism evidence="4 5">
    <name type="scientific">Hirsutella rhossiliensis</name>
    <dbReference type="NCBI Taxonomy" id="111463"/>
    <lineage>
        <taxon>Eukaryota</taxon>
        <taxon>Fungi</taxon>
        <taxon>Dikarya</taxon>
        <taxon>Ascomycota</taxon>
        <taxon>Pezizomycotina</taxon>
        <taxon>Sordariomycetes</taxon>
        <taxon>Hypocreomycetidae</taxon>
        <taxon>Hypocreales</taxon>
        <taxon>Ophiocordycipitaceae</taxon>
        <taxon>Hirsutella</taxon>
    </lineage>
</organism>
<keyword evidence="4" id="KW-0540">Nuclease</keyword>
<dbReference type="Gene3D" id="1.10.443.20">
    <property type="entry name" value="Centromere DNA-binding protein complex CBF3 subunit, domain 2"/>
    <property type="match status" value="1"/>
</dbReference>
<dbReference type="PROSITE" id="PS51253">
    <property type="entry name" value="HTH_CENPB"/>
    <property type="match status" value="1"/>
</dbReference>
<accession>A0A9P8ML89</accession>
<dbReference type="Pfam" id="PF12550">
    <property type="entry name" value="GCR1_C"/>
    <property type="match status" value="1"/>
</dbReference>